<reference evidence="2" key="1">
    <citation type="submission" date="2024-05" db="EMBL/GenBank/DDBJ databases">
        <title>Genome Sequences of Four Agar- Degrading Marine Bacteria.</title>
        <authorList>
            <person name="Phillips E.K."/>
            <person name="Shaffer J.C."/>
            <person name="Henson M.W."/>
            <person name="Temperton B."/>
            <person name="Thrash C.J."/>
            <person name="Martin M.O."/>
        </authorList>
    </citation>
    <scope>NUCLEOTIDE SEQUENCE</scope>
    <source>
        <strain evidence="2">EKP203</strain>
    </source>
</reference>
<name>A0ABT7XYI5_9VIBR</name>
<keyword evidence="3" id="KW-1185">Reference proteome</keyword>
<evidence type="ECO:0000313" key="2">
    <source>
        <dbReference type="EMBL" id="MDN2480847.1"/>
    </source>
</evidence>
<dbReference type="InterPro" id="IPR011250">
    <property type="entry name" value="OMP/PagP_B-barrel"/>
</dbReference>
<protein>
    <recommendedName>
        <fullName evidence="4">Porin</fullName>
    </recommendedName>
</protein>
<evidence type="ECO:0000256" key="1">
    <source>
        <dbReference type="SAM" id="SignalP"/>
    </source>
</evidence>
<proteinExistence type="predicted"/>
<feature type="chain" id="PRO_5046430772" description="Porin" evidence="1">
    <location>
        <begin position="20"/>
        <end position="220"/>
    </location>
</feature>
<organism evidence="2 3">
    <name type="scientific">Vibrio agarivorans</name>
    <dbReference type="NCBI Taxonomy" id="153622"/>
    <lineage>
        <taxon>Bacteria</taxon>
        <taxon>Pseudomonadati</taxon>
        <taxon>Pseudomonadota</taxon>
        <taxon>Gammaproteobacteria</taxon>
        <taxon>Vibrionales</taxon>
        <taxon>Vibrionaceae</taxon>
        <taxon>Vibrio</taxon>
    </lineage>
</organism>
<feature type="signal peptide" evidence="1">
    <location>
        <begin position="1"/>
        <end position="19"/>
    </location>
</feature>
<evidence type="ECO:0008006" key="4">
    <source>
        <dbReference type="Google" id="ProtNLM"/>
    </source>
</evidence>
<gene>
    <name evidence="2" type="ORF">QWJ08_05525</name>
</gene>
<dbReference type="SUPFAM" id="SSF56925">
    <property type="entry name" value="OMPA-like"/>
    <property type="match status" value="1"/>
</dbReference>
<sequence length="220" mass="23971">MKKLLLAFAIMSSCGIVYGQETETVNYGDPTASFSSLGVSGTEGKFQVNGMVGLGKHIFQLDLGYDKDTDKGNYRGRYFHVTEGLGYSVDVLGDKDSTTGLAGVIYKMDITDNISLFPMASVGYTSAKDDKGAKSESALAQAGLYGMYAFDSGHWVYANPKATYHEQSKEWLPQFEVGAGYMIMDNASIGTKVEYTAESSKKGLVKESDTVAWLQANYYF</sequence>
<dbReference type="EMBL" id="JAUEOZ010000001">
    <property type="protein sequence ID" value="MDN2480847.1"/>
    <property type="molecule type" value="Genomic_DNA"/>
</dbReference>
<keyword evidence="1" id="KW-0732">Signal</keyword>
<dbReference type="Proteomes" id="UP001169719">
    <property type="component" value="Unassembled WGS sequence"/>
</dbReference>
<accession>A0ABT7XYI5</accession>
<dbReference type="RefSeq" id="WP_289961007.1">
    <property type="nucleotide sequence ID" value="NZ_JAUEOZ010000001.1"/>
</dbReference>
<dbReference type="Gene3D" id="2.40.160.20">
    <property type="match status" value="1"/>
</dbReference>
<comment type="caution">
    <text evidence="2">The sequence shown here is derived from an EMBL/GenBank/DDBJ whole genome shotgun (WGS) entry which is preliminary data.</text>
</comment>
<evidence type="ECO:0000313" key="3">
    <source>
        <dbReference type="Proteomes" id="UP001169719"/>
    </source>
</evidence>